<proteinExistence type="predicted"/>
<name>A0ABS7QIP7_9ACTN</name>
<organism evidence="1 2">
    <name type="scientific">Actinacidiphila acidipaludis</name>
    <dbReference type="NCBI Taxonomy" id="2873382"/>
    <lineage>
        <taxon>Bacteria</taxon>
        <taxon>Bacillati</taxon>
        <taxon>Actinomycetota</taxon>
        <taxon>Actinomycetes</taxon>
        <taxon>Kitasatosporales</taxon>
        <taxon>Streptomycetaceae</taxon>
        <taxon>Actinacidiphila</taxon>
    </lineage>
</organism>
<gene>
    <name evidence="1" type="ORF">K7862_29050</name>
</gene>
<evidence type="ECO:0000313" key="2">
    <source>
        <dbReference type="Proteomes" id="UP000778578"/>
    </source>
</evidence>
<dbReference type="Proteomes" id="UP000778578">
    <property type="component" value="Unassembled WGS sequence"/>
</dbReference>
<dbReference type="RefSeq" id="WP_222967669.1">
    <property type="nucleotide sequence ID" value="NZ_JAINZZ010000053.1"/>
</dbReference>
<sequence length="46" mass="5441">MRLHHGIDVERMRAFADAVFSISQDANAASRRWLRRLLDQSWRTPC</sequence>
<protein>
    <submittedName>
        <fullName evidence="1">Uncharacterized protein</fullName>
    </submittedName>
</protein>
<accession>A0ABS7QIP7</accession>
<evidence type="ECO:0000313" key="1">
    <source>
        <dbReference type="EMBL" id="MBY8881654.1"/>
    </source>
</evidence>
<keyword evidence="2" id="KW-1185">Reference proteome</keyword>
<dbReference type="EMBL" id="JAINZZ010000053">
    <property type="protein sequence ID" value="MBY8881654.1"/>
    <property type="molecule type" value="Genomic_DNA"/>
</dbReference>
<comment type="caution">
    <text evidence="1">The sequence shown here is derived from an EMBL/GenBank/DDBJ whole genome shotgun (WGS) entry which is preliminary data.</text>
</comment>
<reference evidence="1 2" key="1">
    <citation type="submission" date="2021-08" db="EMBL/GenBank/DDBJ databases">
        <title>WGS of actinomycetes from Thailand.</title>
        <authorList>
            <person name="Thawai C."/>
        </authorList>
    </citation>
    <scope>NUCLEOTIDE SEQUENCE [LARGE SCALE GENOMIC DNA]</scope>
    <source>
        <strain evidence="1 2">PLK6-54</strain>
    </source>
</reference>